<proteinExistence type="inferred from homology"/>
<dbReference type="CDD" id="cd07153">
    <property type="entry name" value="Fur_like"/>
    <property type="match status" value="1"/>
</dbReference>
<dbReference type="GO" id="GO:1900705">
    <property type="term" value="P:negative regulation of siderophore biosynthetic process"/>
    <property type="evidence" value="ECO:0007669"/>
    <property type="project" value="TreeGrafter"/>
</dbReference>
<evidence type="ECO:0000256" key="8">
    <source>
        <dbReference type="ARBA" id="ARBA00022833"/>
    </source>
</evidence>
<dbReference type="PANTHER" id="PTHR33202">
    <property type="entry name" value="ZINC UPTAKE REGULATION PROTEIN"/>
    <property type="match status" value="1"/>
</dbReference>
<keyword evidence="8 13" id="KW-0862">Zinc</keyword>
<comment type="caution">
    <text evidence="16">The sequence shown here is derived from an EMBL/GenBank/DDBJ whole genome shotgun (WGS) entry which is preliminary data.</text>
</comment>
<keyword evidence="9 14" id="KW-0408">Iron</keyword>
<comment type="cofactor">
    <cofactor evidence="14">
        <name>Mn(2+)</name>
        <dbReference type="ChEBI" id="CHEBI:29035"/>
    </cofactor>
    <cofactor evidence="14">
        <name>Fe(2+)</name>
        <dbReference type="ChEBI" id="CHEBI:29033"/>
    </cofactor>
    <text evidence="14">Binds 1 Mn(2+) or Fe(2+) ion per subunit.</text>
</comment>
<name>A0A845UZS3_9GAMM</name>
<evidence type="ECO:0000256" key="5">
    <source>
        <dbReference type="ARBA" id="ARBA00022490"/>
    </source>
</evidence>
<feature type="binding site" evidence="14">
    <location>
        <position position="96"/>
    </location>
    <ligand>
        <name>Fe cation</name>
        <dbReference type="ChEBI" id="CHEBI:24875"/>
    </ligand>
</feature>
<dbReference type="InterPro" id="IPR036390">
    <property type="entry name" value="WH_DNA-bd_sf"/>
</dbReference>
<keyword evidence="10 15" id="KW-0805">Transcription regulation</keyword>
<evidence type="ECO:0000256" key="12">
    <source>
        <dbReference type="ARBA" id="ARBA00023163"/>
    </source>
</evidence>
<feature type="binding site" evidence="14">
    <location>
        <position position="115"/>
    </location>
    <ligand>
        <name>Fe cation</name>
        <dbReference type="ChEBI" id="CHEBI:24875"/>
    </ligand>
</feature>
<dbReference type="FunFam" id="3.30.1490.190:FF:000001">
    <property type="entry name" value="Ferric uptake regulation protein"/>
    <property type="match status" value="1"/>
</dbReference>
<dbReference type="Pfam" id="PF01475">
    <property type="entry name" value="FUR"/>
    <property type="match status" value="1"/>
</dbReference>
<evidence type="ECO:0000256" key="13">
    <source>
        <dbReference type="PIRSR" id="PIRSR602481-1"/>
    </source>
</evidence>
<keyword evidence="5 15" id="KW-0963">Cytoplasm</keyword>
<dbReference type="NCBIfam" id="NF006999">
    <property type="entry name" value="PRK09462.1"/>
    <property type="match status" value="1"/>
</dbReference>
<evidence type="ECO:0000256" key="4">
    <source>
        <dbReference type="ARBA" id="ARBA00020910"/>
    </source>
</evidence>
<keyword evidence="11 15" id="KW-0238">DNA-binding</keyword>
<dbReference type="FunFam" id="1.10.10.10:FF:000007">
    <property type="entry name" value="Ferric uptake regulation protein"/>
    <property type="match status" value="1"/>
</dbReference>
<dbReference type="AlphaFoldDB" id="A0A845UZS3"/>
<dbReference type="GO" id="GO:0000976">
    <property type="term" value="F:transcription cis-regulatory region binding"/>
    <property type="evidence" value="ECO:0007669"/>
    <property type="project" value="TreeGrafter"/>
</dbReference>
<comment type="similarity">
    <text evidence="2 15">Belongs to the Fur family.</text>
</comment>
<feature type="binding site" evidence="14">
    <location>
        <position position="94"/>
    </location>
    <ligand>
        <name>Fe cation</name>
        <dbReference type="ChEBI" id="CHEBI:24875"/>
    </ligand>
</feature>
<keyword evidence="6 15" id="KW-0678">Repressor</keyword>
<accession>A0A845UZS3</accession>
<dbReference type="Proteomes" id="UP000484885">
    <property type="component" value="Unassembled WGS sequence"/>
</dbReference>
<dbReference type="Gene3D" id="1.10.10.10">
    <property type="entry name" value="Winged helix-like DNA-binding domain superfamily/Winged helix DNA-binding domain"/>
    <property type="match status" value="1"/>
</dbReference>
<keyword evidence="12 15" id="KW-0804">Transcription</keyword>
<dbReference type="GO" id="GO:0045892">
    <property type="term" value="P:negative regulation of DNA-templated transcription"/>
    <property type="evidence" value="ECO:0007669"/>
    <property type="project" value="TreeGrafter"/>
</dbReference>
<keyword evidence="7 13" id="KW-0479">Metal-binding</keyword>
<dbReference type="PANTHER" id="PTHR33202:SF2">
    <property type="entry name" value="FERRIC UPTAKE REGULATION PROTEIN"/>
    <property type="match status" value="1"/>
</dbReference>
<comment type="subunit">
    <text evidence="3 15">Homodimer.</text>
</comment>
<feature type="binding site" evidence="13">
    <location>
        <position position="100"/>
    </location>
    <ligand>
        <name>Zn(2+)</name>
        <dbReference type="ChEBI" id="CHEBI:29105"/>
    </ligand>
</feature>
<dbReference type="RefSeq" id="WP_164209888.1">
    <property type="nucleotide sequence ID" value="NZ_JAAGSC010000031.1"/>
</dbReference>
<evidence type="ECO:0000256" key="6">
    <source>
        <dbReference type="ARBA" id="ARBA00022491"/>
    </source>
</evidence>
<dbReference type="InterPro" id="IPR002481">
    <property type="entry name" value="FUR"/>
</dbReference>
<evidence type="ECO:0000256" key="7">
    <source>
        <dbReference type="ARBA" id="ARBA00022723"/>
    </source>
</evidence>
<comment type="subcellular location">
    <subcellularLocation>
        <location evidence="1 15">Cytoplasm</location>
    </subcellularLocation>
</comment>
<dbReference type="Gene3D" id="3.30.1490.190">
    <property type="match status" value="1"/>
</dbReference>
<feature type="binding site" evidence="14">
    <location>
        <position position="132"/>
    </location>
    <ligand>
        <name>Fe cation</name>
        <dbReference type="ChEBI" id="CHEBI:24875"/>
    </ligand>
</feature>
<evidence type="ECO:0000256" key="15">
    <source>
        <dbReference type="RuleBase" id="RU364037"/>
    </source>
</evidence>
<evidence type="ECO:0000256" key="2">
    <source>
        <dbReference type="ARBA" id="ARBA00007957"/>
    </source>
</evidence>
<comment type="cofactor">
    <cofactor evidence="13">
        <name>Zn(2+)</name>
        <dbReference type="ChEBI" id="CHEBI:29105"/>
    </cofactor>
    <text evidence="13">Binds 1 zinc ion per subunit.</text>
</comment>
<dbReference type="InterPro" id="IPR043135">
    <property type="entry name" value="Fur_C"/>
</dbReference>
<keyword evidence="17" id="KW-1185">Reference proteome</keyword>
<dbReference type="SUPFAM" id="SSF46785">
    <property type="entry name" value="Winged helix' DNA-binding domain"/>
    <property type="match status" value="1"/>
</dbReference>
<dbReference type="GO" id="GO:0008270">
    <property type="term" value="F:zinc ion binding"/>
    <property type="evidence" value="ECO:0007669"/>
    <property type="project" value="TreeGrafter"/>
</dbReference>
<evidence type="ECO:0000256" key="1">
    <source>
        <dbReference type="ARBA" id="ARBA00004496"/>
    </source>
</evidence>
<gene>
    <name evidence="15 16" type="primary">fur</name>
    <name evidence="16" type="ORF">G3I74_02265</name>
</gene>
<organism evidence="16 17">
    <name type="scientific">Wenzhouxiangella limi</name>
    <dbReference type="NCBI Taxonomy" id="2707351"/>
    <lineage>
        <taxon>Bacteria</taxon>
        <taxon>Pseudomonadati</taxon>
        <taxon>Pseudomonadota</taxon>
        <taxon>Gammaproteobacteria</taxon>
        <taxon>Chromatiales</taxon>
        <taxon>Wenzhouxiangellaceae</taxon>
        <taxon>Wenzhouxiangella</taxon>
    </lineage>
</organism>
<sequence length="144" mass="16839">MSEKTMDLRRVGLKVTHPRLQILRLLEQTDPERKHLTADEIYRLLNEQGEEIGLATVYRVLSQFEQACLVRKHMFDDGSGRPMQACYELHDGDHHDHMVCLETGDVIEFVDEEIEERQREIANRHGYDIVEHSLVIYVKPKKSA</sequence>
<evidence type="ECO:0000313" key="17">
    <source>
        <dbReference type="Proteomes" id="UP000484885"/>
    </source>
</evidence>
<dbReference type="GO" id="GO:0003700">
    <property type="term" value="F:DNA-binding transcription factor activity"/>
    <property type="evidence" value="ECO:0007669"/>
    <property type="project" value="UniProtKB-UniRule"/>
</dbReference>
<reference evidence="16 17" key="1">
    <citation type="submission" date="2020-02" db="EMBL/GenBank/DDBJ databases">
        <authorList>
            <person name="Zhang X.-Y."/>
        </authorList>
    </citation>
    <scope>NUCLEOTIDE SEQUENCE [LARGE SCALE GENOMIC DNA]</scope>
    <source>
        <strain evidence="16 17">C33</strain>
    </source>
</reference>
<dbReference type="InterPro" id="IPR036388">
    <property type="entry name" value="WH-like_DNA-bd_sf"/>
</dbReference>
<evidence type="ECO:0000256" key="10">
    <source>
        <dbReference type="ARBA" id="ARBA00023015"/>
    </source>
</evidence>
<evidence type="ECO:0000256" key="3">
    <source>
        <dbReference type="ARBA" id="ARBA00011738"/>
    </source>
</evidence>
<protein>
    <recommendedName>
        <fullName evidence="4 15">Ferric uptake regulation protein</fullName>
    </recommendedName>
</protein>
<evidence type="ECO:0000256" key="14">
    <source>
        <dbReference type="PIRSR" id="PIRSR602481-2"/>
    </source>
</evidence>
<evidence type="ECO:0000256" key="9">
    <source>
        <dbReference type="ARBA" id="ARBA00023004"/>
    </source>
</evidence>
<evidence type="ECO:0000313" key="16">
    <source>
        <dbReference type="EMBL" id="NDY94556.1"/>
    </source>
</evidence>
<dbReference type="GO" id="GO:0005829">
    <property type="term" value="C:cytosol"/>
    <property type="evidence" value="ECO:0007669"/>
    <property type="project" value="TreeGrafter"/>
</dbReference>
<dbReference type="EMBL" id="JAAGSC010000031">
    <property type="protein sequence ID" value="NDY94556.1"/>
    <property type="molecule type" value="Genomic_DNA"/>
</dbReference>
<evidence type="ECO:0000256" key="11">
    <source>
        <dbReference type="ARBA" id="ARBA00023125"/>
    </source>
</evidence>